<keyword evidence="7" id="KW-0378">Hydrolase</keyword>
<dbReference type="GO" id="GO:0006508">
    <property type="term" value="P:proteolysis"/>
    <property type="evidence" value="ECO:0007669"/>
    <property type="project" value="UniProtKB-KW"/>
</dbReference>
<keyword evidence="2 5" id="KW-0812">Transmembrane</keyword>
<evidence type="ECO:0000256" key="2">
    <source>
        <dbReference type="ARBA" id="ARBA00022692"/>
    </source>
</evidence>
<evidence type="ECO:0000256" key="1">
    <source>
        <dbReference type="ARBA" id="ARBA00004141"/>
    </source>
</evidence>
<dbReference type="EMBL" id="VFOQ01000001">
    <property type="protein sequence ID" value="TQL60203.1"/>
    <property type="molecule type" value="Genomic_DNA"/>
</dbReference>
<dbReference type="PANTHER" id="PTHR33507:SF3">
    <property type="entry name" value="INNER MEMBRANE PROTEIN YBBJ"/>
    <property type="match status" value="1"/>
</dbReference>
<proteinExistence type="predicted"/>
<dbReference type="InterPro" id="IPR052165">
    <property type="entry name" value="Membrane_assoc_protease"/>
</dbReference>
<accession>A0A542ZIN3</accession>
<sequence length="155" mass="15657">MSWFADHGWLAWVGLALALGAIEAASVDFVFLMLGGGALAGALASALGAPVALQVLVAVAVAGLLLFGVRPLVRRHFMVPEGHGGIGLPAQIGRAALVIQTVTSLDGRIKLGGETWTARTAPGTADCLPGQEVRVVSIEGATAIVTGVAPGRNSE</sequence>
<dbReference type="OrthoDB" id="3174252at2"/>
<dbReference type="InterPro" id="IPR002810">
    <property type="entry name" value="NfeD-like_C"/>
</dbReference>
<keyword evidence="3 5" id="KW-1133">Transmembrane helix</keyword>
<dbReference type="InterPro" id="IPR012340">
    <property type="entry name" value="NA-bd_OB-fold"/>
</dbReference>
<dbReference type="GO" id="GO:0008233">
    <property type="term" value="F:peptidase activity"/>
    <property type="evidence" value="ECO:0007669"/>
    <property type="project" value="UniProtKB-KW"/>
</dbReference>
<keyword evidence="8" id="KW-1185">Reference proteome</keyword>
<evidence type="ECO:0000256" key="3">
    <source>
        <dbReference type="ARBA" id="ARBA00022989"/>
    </source>
</evidence>
<feature type="domain" description="NfeD-like C-terminal" evidence="6">
    <location>
        <begin position="92"/>
        <end position="145"/>
    </location>
</feature>
<evidence type="ECO:0000256" key="4">
    <source>
        <dbReference type="ARBA" id="ARBA00023136"/>
    </source>
</evidence>
<comment type="subcellular location">
    <subcellularLocation>
        <location evidence="1">Membrane</location>
        <topology evidence="1">Multi-pass membrane protein</topology>
    </subcellularLocation>
</comment>
<dbReference type="Gene3D" id="2.40.50.140">
    <property type="entry name" value="Nucleic acid-binding proteins"/>
    <property type="match status" value="1"/>
</dbReference>
<dbReference type="AlphaFoldDB" id="A0A542ZIN3"/>
<dbReference type="GO" id="GO:0005886">
    <property type="term" value="C:plasma membrane"/>
    <property type="evidence" value="ECO:0007669"/>
    <property type="project" value="TreeGrafter"/>
</dbReference>
<dbReference type="PANTHER" id="PTHR33507">
    <property type="entry name" value="INNER MEMBRANE PROTEIN YBBJ"/>
    <property type="match status" value="1"/>
</dbReference>
<protein>
    <submittedName>
        <fullName evidence="7">Membrane protein implicated in regulation of membrane protease activity</fullName>
    </submittedName>
</protein>
<comment type="caution">
    <text evidence="7">The sequence shown here is derived from an EMBL/GenBank/DDBJ whole genome shotgun (WGS) entry which is preliminary data.</text>
</comment>
<evidence type="ECO:0000256" key="5">
    <source>
        <dbReference type="SAM" id="Phobius"/>
    </source>
</evidence>
<dbReference type="RefSeq" id="WP_141788132.1">
    <property type="nucleotide sequence ID" value="NZ_BAAAKX010000021.1"/>
</dbReference>
<feature type="transmembrane region" description="Helical" evidence="5">
    <location>
        <begin position="40"/>
        <end position="69"/>
    </location>
</feature>
<gene>
    <name evidence="7" type="ORF">FB474_1586</name>
</gene>
<evidence type="ECO:0000313" key="8">
    <source>
        <dbReference type="Proteomes" id="UP000319514"/>
    </source>
</evidence>
<keyword evidence="4 5" id="KW-0472">Membrane</keyword>
<keyword evidence="7" id="KW-0645">Protease</keyword>
<organism evidence="7 8">
    <name type="scientific">Oryzihumus leptocrescens</name>
    <dbReference type="NCBI Taxonomy" id="297536"/>
    <lineage>
        <taxon>Bacteria</taxon>
        <taxon>Bacillati</taxon>
        <taxon>Actinomycetota</taxon>
        <taxon>Actinomycetes</taxon>
        <taxon>Micrococcales</taxon>
        <taxon>Intrasporangiaceae</taxon>
        <taxon>Oryzihumus</taxon>
    </lineage>
</organism>
<dbReference type="Proteomes" id="UP000319514">
    <property type="component" value="Unassembled WGS sequence"/>
</dbReference>
<reference evidence="7 8" key="1">
    <citation type="submission" date="2019-06" db="EMBL/GenBank/DDBJ databases">
        <title>Sequencing the genomes of 1000 actinobacteria strains.</title>
        <authorList>
            <person name="Klenk H.-P."/>
        </authorList>
    </citation>
    <scope>NUCLEOTIDE SEQUENCE [LARGE SCALE GENOMIC DNA]</scope>
    <source>
        <strain evidence="7 8">DSM 18082</strain>
    </source>
</reference>
<name>A0A542ZIN3_9MICO</name>
<evidence type="ECO:0000259" key="6">
    <source>
        <dbReference type="Pfam" id="PF01957"/>
    </source>
</evidence>
<dbReference type="Pfam" id="PF01957">
    <property type="entry name" value="NfeD"/>
    <property type="match status" value="1"/>
</dbReference>
<evidence type="ECO:0000313" key="7">
    <source>
        <dbReference type="EMBL" id="TQL60203.1"/>
    </source>
</evidence>